<reference evidence="2 3" key="1">
    <citation type="journal article" date="2017" name="DNA Res.">
        <title>Complete genome sequence and expression profile of the commercial lytic enzyme producer Lysobacter enzymogenes M497-1.</title>
        <authorList>
            <person name="Takami H."/>
            <person name="Toyoda A."/>
            <person name="Uchiyama I."/>
            <person name="Itoh T."/>
            <person name="Takaki Y."/>
            <person name="Arai W."/>
            <person name="Nishi S."/>
            <person name="Kawai M."/>
            <person name="Shinya K."/>
            <person name="Ikeda H."/>
        </authorList>
    </citation>
    <scope>NUCLEOTIDE SEQUENCE [LARGE SCALE GENOMIC DNA]</scope>
    <source>
        <strain evidence="2 3">M497-1</strain>
    </source>
</reference>
<evidence type="ECO:0000313" key="3">
    <source>
        <dbReference type="Proteomes" id="UP000218824"/>
    </source>
</evidence>
<proteinExistence type="predicted"/>
<dbReference type="SMART" id="SM00530">
    <property type="entry name" value="HTH_XRE"/>
    <property type="match status" value="1"/>
</dbReference>
<dbReference type="RefSeq" id="WP_040389957.1">
    <property type="nucleotide sequence ID" value="NZ_AP014940.1"/>
</dbReference>
<dbReference type="InterPro" id="IPR001387">
    <property type="entry name" value="Cro/C1-type_HTH"/>
</dbReference>
<evidence type="ECO:0000313" key="2">
    <source>
        <dbReference type="EMBL" id="BAV97910.1"/>
    </source>
</evidence>
<dbReference type="KEGG" id="lem:LEN_2423"/>
<dbReference type="Proteomes" id="UP000218824">
    <property type="component" value="Chromosome"/>
</dbReference>
<dbReference type="CDD" id="cd00093">
    <property type="entry name" value="HTH_XRE"/>
    <property type="match status" value="1"/>
</dbReference>
<dbReference type="GeneID" id="83064281"/>
<name>A0AAU9ARK1_LYSEN</name>
<dbReference type="PROSITE" id="PS50943">
    <property type="entry name" value="HTH_CROC1"/>
    <property type="match status" value="1"/>
</dbReference>
<dbReference type="Pfam" id="PF01381">
    <property type="entry name" value="HTH_3"/>
    <property type="match status" value="1"/>
</dbReference>
<dbReference type="InterPro" id="IPR010982">
    <property type="entry name" value="Lambda_DNA-bd_dom_sf"/>
</dbReference>
<dbReference type="SUPFAM" id="SSF47413">
    <property type="entry name" value="lambda repressor-like DNA-binding domains"/>
    <property type="match status" value="1"/>
</dbReference>
<dbReference type="Gene3D" id="1.10.260.40">
    <property type="entry name" value="lambda repressor-like DNA-binding domains"/>
    <property type="match status" value="1"/>
</dbReference>
<dbReference type="AlphaFoldDB" id="A0AAU9ARK1"/>
<organism evidence="2 3">
    <name type="scientific">Lysobacter enzymogenes</name>
    <dbReference type="NCBI Taxonomy" id="69"/>
    <lineage>
        <taxon>Bacteria</taxon>
        <taxon>Pseudomonadati</taxon>
        <taxon>Pseudomonadota</taxon>
        <taxon>Gammaproteobacteria</taxon>
        <taxon>Lysobacterales</taxon>
        <taxon>Lysobacteraceae</taxon>
        <taxon>Lysobacter</taxon>
    </lineage>
</organism>
<dbReference type="EMBL" id="AP014940">
    <property type="protein sequence ID" value="BAV97910.1"/>
    <property type="molecule type" value="Genomic_DNA"/>
</dbReference>
<evidence type="ECO:0000259" key="1">
    <source>
        <dbReference type="PROSITE" id="PS50943"/>
    </source>
</evidence>
<accession>A0AAU9ARK1</accession>
<protein>
    <recommendedName>
        <fullName evidence="1">HTH cro/C1-type domain-containing protein</fullName>
    </recommendedName>
</protein>
<feature type="domain" description="HTH cro/C1-type" evidence="1">
    <location>
        <begin position="7"/>
        <end position="62"/>
    </location>
</feature>
<sequence>MRMEDRMRRARLHAKLSQQELATKIGVQRSAVAQWEKTGGNLPSMNHLIDIALATGVTLEWLGTGRGPIKADEETWTPAVESLDYAQDETEYQCLQDLRRLPHQLRENLVGIIAQLAKNHP</sequence>
<dbReference type="GO" id="GO:0003677">
    <property type="term" value="F:DNA binding"/>
    <property type="evidence" value="ECO:0007669"/>
    <property type="project" value="InterPro"/>
</dbReference>
<gene>
    <name evidence="2" type="ORF">LEN_2423</name>
</gene>